<dbReference type="SUPFAM" id="SSF50022">
    <property type="entry name" value="ISP domain"/>
    <property type="match status" value="1"/>
</dbReference>
<dbReference type="InterPro" id="IPR006076">
    <property type="entry name" value="FAD-dep_OxRdtase"/>
</dbReference>
<dbReference type="OrthoDB" id="311718at2"/>
<dbReference type="InterPro" id="IPR036188">
    <property type="entry name" value="FAD/NAD-bd_sf"/>
</dbReference>
<dbReference type="Gene3D" id="3.30.9.10">
    <property type="entry name" value="D-Amino Acid Oxidase, subunit A, domain 2"/>
    <property type="match status" value="1"/>
</dbReference>
<dbReference type="AlphaFoldDB" id="C3KKP9"/>
<dbReference type="KEGG" id="rhi:NGR_b15340"/>
<evidence type="ECO:0000256" key="6">
    <source>
        <dbReference type="ARBA" id="ARBA00023157"/>
    </source>
</evidence>
<reference evidence="9" key="1">
    <citation type="journal article" date="2004" name="J. Bacteriol.">
        <title>An evolutionary hot spot: the pNGR234b replicon of Rhizobium sp. strain NGR234.</title>
        <authorList>
            <person name="Streit W.R."/>
            <person name="Schmitz R.A."/>
            <person name="Perret X."/>
            <person name="Staehelin C."/>
            <person name="Deakin W.J."/>
            <person name="Raasch C."/>
            <person name="Liesegang H."/>
            <person name="Broughton W.J."/>
        </authorList>
    </citation>
    <scope>NUCLEOTIDE SEQUENCE [LARGE SCALE GENOMIC DNA]</scope>
    <source>
        <strain evidence="9">NBRC 101917 / NGR234</strain>
    </source>
</reference>
<evidence type="ECO:0000256" key="4">
    <source>
        <dbReference type="ARBA" id="ARBA00023004"/>
    </source>
</evidence>
<dbReference type="RefSeq" id="WP_015887616.1">
    <property type="nucleotide sequence ID" value="NC_012586.1"/>
</dbReference>
<dbReference type="PANTHER" id="PTHR13847:SF281">
    <property type="entry name" value="FAD DEPENDENT OXIDOREDUCTASE DOMAIN-CONTAINING PROTEIN"/>
    <property type="match status" value="1"/>
</dbReference>
<feature type="domain" description="Rieske" evidence="7">
    <location>
        <begin position="423"/>
        <end position="508"/>
    </location>
</feature>
<dbReference type="EMBL" id="CP000874">
    <property type="protein sequence ID" value="ACP22985.1"/>
    <property type="molecule type" value="Genomic_DNA"/>
</dbReference>
<keyword evidence="1" id="KW-0001">2Fe-2S</keyword>
<keyword evidence="4" id="KW-0408">Iron</keyword>
<proteinExistence type="predicted"/>
<dbReference type="SUPFAM" id="SSF51905">
    <property type="entry name" value="FAD/NAD(P)-binding domain"/>
    <property type="match status" value="1"/>
</dbReference>
<evidence type="ECO:0000313" key="9">
    <source>
        <dbReference type="Proteomes" id="UP000001054"/>
    </source>
</evidence>
<dbReference type="Pfam" id="PF01266">
    <property type="entry name" value="DAO"/>
    <property type="match status" value="1"/>
</dbReference>
<organism evidence="8 9">
    <name type="scientific">Sinorhizobium fredii (strain NBRC 101917 / NGR234)</name>
    <dbReference type="NCBI Taxonomy" id="394"/>
    <lineage>
        <taxon>Bacteria</taxon>
        <taxon>Pseudomonadati</taxon>
        <taxon>Pseudomonadota</taxon>
        <taxon>Alphaproteobacteria</taxon>
        <taxon>Hyphomicrobiales</taxon>
        <taxon>Rhizobiaceae</taxon>
        <taxon>Sinorhizobium/Ensifer group</taxon>
        <taxon>Sinorhizobium</taxon>
    </lineage>
</organism>
<dbReference type="FunFam" id="2.102.10.10:FF:000014">
    <property type="entry name" value="Oxidoreductase, FAD dependent"/>
    <property type="match status" value="1"/>
</dbReference>
<evidence type="ECO:0000256" key="1">
    <source>
        <dbReference type="ARBA" id="ARBA00022714"/>
    </source>
</evidence>
<dbReference type="HOGENOM" id="CLU_007884_15_1_5"/>
<evidence type="ECO:0000313" key="8">
    <source>
        <dbReference type="EMBL" id="ACP22985.1"/>
    </source>
</evidence>
<dbReference type="Gene3D" id="2.102.10.10">
    <property type="entry name" value="Rieske [2Fe-2S] iron-sulphur domain"/>
    <property type="match status" value="1"/>
</dbReference>
<dbReference type="InterPro" id="IPR005805">
    <property type="entry name" value="Rieske_Fe-S_prot_C"/>
</dbReference>
<keyword evidence="9" id="KW-1185">Reference proteome</keyword>
<dbReference type="PROSITE" id="PS51296">
    <property type="entry name" value="RIESKE"/>
    <property type="match status" value="1"/>
</dbReference>
<dbReference type="GO" id="GO:0005737">
    <property type="term" value="C:cytoplasm"/>
    <property type="evidence" value="ECO:0007669"/>
    <property type="project" value="TreeGrafter"/>
</dbReference>
<dbReference type="InterPro" id="IPR036922">
    <property type="entry name" value="Rieske_2Fe-2S_sf"/>
</dbReference>
<evidence type="ECO:0000259" key="7">
    <source>
        <dbReference type="PROSITE" id="PS51296"/>
    </source>
</evidence>
<dbReference type="PANTHER" id="PTHR13847">
    <property type="entry name" value="SARCOSINE DEHYDROGENASE-RELATED"/>
    <property type="match status" value="1"/>
</dbReference>
<evidence type="ECO:0000256" key="3">
    <source>
        <dbReference type="ARBA" id="ARBA00023002"/>
    </source>
</evidence>
<accession>C3KKP9</accession>
<dbReference type="InterPro" id="IPR017941">
    <property type="entry name" value="Rieske_2Fe-2S"/>
</dbReference>
<keyword evidence="3" id="KW-0560">Oxidoreductase</keyword>
<dbReference type="GO" id="GO:0051537">
    <property type="term" value="F:2 iron, 2 sulfur cluster binding"/>
    <property type="evidence" value="ECO:0007669"/>
    <property type="project" value="UniProtKB-KW"/>
</dbReference>
<geneLocation type="plasmid" evidence="9">
    <name>sym pNGR234b</name>
</geneLocation>
<keyword evidence="8" id="KW-0614">Plasmid</keyword>
<reference evidence="8 9" key="2">
    <citation type="journal article" date="2009" name="Appl. Environ. Microbiol.">
        <title>Rhizobium sp. strain NGR234 possesses a remarkable number of secretion systems.</title>
        <authorList>
            <person name="Schmeisser C."/>
            <person name="Liesegang H."/>
            <person name="Krysciak D."/>
            <person name="Bakkou N."/>
            <person name="Le Quere A."/>
            <person name="Wollherr A."/>
            <person name="Heinemeyer I."/>
            <person name="Morgenstern B."/>
            <person name="Pommerening-Roeser A."/>
            <person name="Flores M."/>
            <person name="Palacios R."/>
            <person name="Brenner S."/>
            <person name="Gottschalk G."/>
            <person name="Schmitz R.A."/>
            <person name="Broughton W.J."/>
            <person name="Perret X."/>
            <person name="Strittmatter A.W."/>
            <person name="Streit W.R."/>
        </authorList>
    </citation>
    <scope>NUCLEOTIDE SEQUENCE [LARGE SCALE GENOMIC DNA]</scope>
    <source>
        <strain evidence="9">NBRC 101917 / NGR234</strain>
    </source>
</reference>
<dbReference type="Gene3D" id="3.50.50.60">
    <property type="entry name" value="FAD/NAD(P)-binding domain"/>
    <property type="match status" value="1"/>
</dbReference>
<evidence type="ECO:0000256" key="5">
    <source>
        <dbReference type="ARBA" id="ARBA00023014"/>
    </source>
</evidence>
<keyword evidence="2" id="KW-0479">Metal-binding</keyword>
<gene>
    <name evidence="8" type="ordered locus">NGR_b15340</name>
</gene>
<protein>
    <submittedName>
        <fullName evidence="8">Rieske [2Fe-2S] iron-sulfur protein</fullName>
    </submittedName>
</protein>
<keyword evidence="5" id="KW-0411">Iron-sulfur</keyword>
<sequence>MNLNCERSLSLWMATVPEHQAQPLATNGQADVAVVGSGIAGLSIAYELCREGQSVIVLDRGALARGMTARTSAHLASALDDFYHKLIDLRGLDEARHYLHSQVAALDRVDRIQATEEIDCDFRRLDGYLFAASDDDGSILEREIGACHSLGFSGVAWDALPVAEVGPERRCLRFPEQARFHPLKYLNGLIRCVERDGGRLYAETPVVSVEEKGGEAIVRTRNGYEIRARAAVIATNSPINDWIAIHTKQAPYRTYVIAVRIPSASVVDALYWDTLDPYHYVRLQPLDAEHDWLIVGGEDHKTGQADDQRDRITRLTEWAKAHFPQMSDPEYAWSGQVMEPVDHLAYIGRNPGNENIFVVTGDSGEGLSNGVAGSLILRDLILKRDNAWAGVYQPNRISISAAGEYISENLTMPASLAEHFTGGELSSVDELKPGDGGLVRRGAAKLAAYRDDGGELHVRSATCTHAGCVVHWNGFERCWDCPCHGSHFSVDGEPLNAPAFKPLAAAHE</sequence>
<dbReference type="GO" id="GO:0046872">
    <property type="term" value="F:metal ion binding"/>
    <property type="evidence" value="ECO:0007669"/>
    <property type="project" value="UniProtKB-KW"/>
</dbReference>
<dbReference type="GO" id="GO:0016491">
    <property type="term" value="F:oxidoreductase activity"/>
    <property type="evidence" value="ECO:0007669"/>
    <property type="project" value="UniProtKB-KW"/>
</dbReference>
<dbReference type="PRINTS" id="PR00162">
    <property type="entry name" value="RIESKE"/>
</dbReference>
<dbReference type="PATRIC" id="fig|394.7.peg.1946"/>
<dbReference type="GO" id="GO:0016020">
    <property type="term" value="C:membrane"/>
    <property type="evidence" value="ECO:0007669"/>
    <property type="project" value="InterPro"/>
</dbReference>
<name>C3KKP9_SINFN</name>
<dbReference type="Pfam" id="PF00355">
    <property type="entry name" value="Rieske"/>
    <property type="match status" value="1"/>
</dbReference>
<evidence type="ECO:0000256" key="2">
    <source>
        <dbReference type="ARBA" id="ARBA00022723"/>
    </source>
</evidence>
<keyword evidence="6" id="KW-1015">Disulfide bond</keyword>
<dbReference type="Proteomes" id="UP000001054">
    <property type="component" value="Plasmid pNGR234b"/>
</dbReference>